<dbReference type="EMBL" id="SSTD01016718">
    <property type="protein sequence ID" value="TYK00572.1"/>
    <property type="molecule type" value="Genomic_DNA"/>
</dbReference>
<evidence type="ECO:0000313" key="1">
    <source>
        <dbReference type="EMBL" id="KAA0039384.1"/>
    </source>
</evidence>
<dbReference type="Proteomes" id="UP000321947">
    <property type="component" value="Unassembled WGS sequence"/>
</dbReference>
<protein>
    <submittedName>
        <fullName evidence="1">Uncharacterized protein</fullName>
    </submittedName>
</protein>
<sequence length="182" mass="18550">MANLQLGIAIAQATNALMHAVAAVSSVNNNQLASAFESSVEADASAALATEASNNVIAAVPNTADASLAMAAASLAAAASHIATAAVNGANAAQVDDLNQAGDQNVAQGVDLHQAGDQNVAQAVNDNLEQMHQNLNVDGAHRCSCSKSTCVNKRCGCVRSNKRCTNDCSGNSDIDQYPCRNR</sequence>
<proteinExistence type="predicted"/>
<comment type="caution">
    <text evidence="1">The sequence shown here is derived from an EMBL/GenBank/DDBJ whole genome shotgun (WGS) entry which is preliminary data.</text>
</comment>
<evidence type="ECO:0000313" key="2">
    <source>
        <dbReference type="EMBL" id="TYK00572.1"/>
    </source>
</evidence>
<evidence type="ECO:0000313" key="4">
    <source>
        <dbReference type="Proteomes" id="UP000321947"/>
    </source>
</evidence>
<dbReference type="Proteomes" id="UP000321393">
    <property type="component" value="Unassembled WGS sequence"/>
</dbReference>
<evidence type="ECO:0000313" key="3">
    <source>
        <dbReference type="Proteomes" id="UP000321393"/>
    </source>
</evidence>
<dbReference type="AlphaFoldDB" id="A0A5A7T7D4"/>
<name>A0A5A7T7D4_CUCMM</name>
<organism evidence="1 3">
    <name type="scientific">Cucumis melo var. makuwa</name>
    <name type="common">Oriental melon</name>
    <dbReference type="NCBI Taxonomy" id="1194695"/>
    <lineage>
        <taxon>Eukaryota</taxon>
        <taxon>Viridiplantae</taxon>
        <taxon>Streptophyta</taxon>
        <taxon>Embryophyta</taxon>
        <taxon>Tracheophyta</taxon>
        <taxon>Spermatophyta</taxon>
        <taxon>Magnoliopsida</taxon>
        <taxon>eudicotyledons</taxon>
        <taxon>Gunneridae</taxon>
        <taxon>Pentapetalae</taxon>
        <taxon>rosids</taxon>
        <taxon>fabids</taxon>
        <taxon>Cucurbitales</taxon>
        <taxon>Cucurbitaceae</taxon>
        <taxon>Benincaseae</taxon>
        <taxon>Cucumis</taxon>
    </lineage>
</organism>
<reference evidence="3 4" key="1">
    <citation type="submission" date="2019-08" db="EMBL/GenBank/DDBJ databases">
        <title>Draft genome sequences of two oriental melons (Cucumis melo L. var makuwa).</title>
        <authorList>
            <person name="Kwon S.-Y."/>
        </authorList>
    </citation>
    <scope>NUCLEOTIDE SEQUENCE [LARGE SCALE GENOMIC DNA]</scope>
    <source>
        <strain evidence="4">cv. Chang Bougi</strain>
        <strain evidence="3">cv. SW 3</strain>
        <tissue evidence="1">Leaf</tissue>
    </source>
</reference>
<accession>A0A5A7T7D4</accession>
<dbReference type="EMBL" id="SSTE01018412">
    <property type="protein sequence ID" value="KAA0039384.1"/>
    <property type="molecule type" value="Genomic_DNA"/>
</dbReference>
<gene>
    <name evidence="2" type="ORF">E5676_scaffold169G001880</name>
    <name evidence="1" type="ORF">E6C27_scaffold64G001870</name>
</gene>